<dbReference type="Gene3D" id="1.10.472.10">
    <property type="entry name" value="Cyclin-like"/>
    <property type="match status" value="1"/>
</dbReference>
<feature type="compositionally biased region" description="Low complexity" evidence="1">
    <location>
        <begin position="1"/>
        <end position="17"/>
    </location>
</feature>
<dbReference type="CDD" id="cd20557">
    <property type="entry name" value="CYCLIN_ScPCL1-like"/>
    <property type="match status" value="1"/>
</dbReference>
<dbReference type="InterPro" id="IPR013922">
    <property type="entry name" value="Cyclin_PHO80-like"/>
</dbReference>
<dbReference type="GO" id="GO:0005634">
    <property type="term" value="C:nucleus"/>
    <property type="evidence" value="ECO:0007669"/>
    <property type="project" value="TreeGrafter"/>
</dbReference>
<dbReference type="PANTHER" id="PTHR15615:SF10">
    <property type="entry name" value="PHO85 CYCLIN-2-RELATED"/>
    <property type="match status" value="1"/>
</dbReference>
<dbReference type="AlphaFoldDB" id="B0DQ79"/>
<dbReference type="InterPro" id="IPR036915">
    <property type="entry name" value="Cyclin-like_sf"/>
</dbReference>
<dbReference type="InterPro" id="IPR006671">
    <property type="entry name" value="Cyclin_N"/>
</dbReference>
<evidence type="ECO:0000313" key="4">
    <source>
        <dbReference type="Proteomes" id="UP000001194"/>
    </source>
</evidence>
<dbReference type="HOGENOM" id="CLU_050396_0_0_1"/>
<evidence type="ECO:0000256" key="1">
    <source>
        <dbReference type="SAM" id="MobiDB-lite"/>
    </source>
</evidence>
<dbReference type="Proteomes" id="UP000001194">
    <property type="component" value="Unassembled WGS sequence"/>
</dbReference>
<evidence type="ECO:0000259" key="2">
    <source>
        <dbReference type="Pfam" id="PF00134"/>
    </source>
</evidence>
<dbReference type="GeneID" id="6081675"/>
<feature type="region of interest" description="Disordered" evidence="1">
    <location>
        <begin position="1"/>
        <end position="21"/>
    </location>
</feature>
<feature type="compositionally biased region" description="Low complexity" evidence="1">
    <location>
        <begin position="218"/>
        <end position="240"/>
    </location>
</feature>
<feature type="compositionally biased region" description="Polar residues" evidence="1">
    <location>
        <begin position="255"/>
        <end position="272"/>
    </location>
</feature>
<accession>B0DQ79</accession>
<reference evidence="3 4" key="1">
    <citation type="journal article" date="2008" name="Nature">
        <title>The genome of Laccaria bicolor provides insights into mycorrhizal symbiosis.</title>
        <authorList>
            <person name="Martin F."/>
            <person name="Aerts A."/>
            <person name="Ahren D."/>
            <person name="Brun A."/>
            <person name="Danchin E.G.J."/>
            <person name="Duchaussoy F."/>
            <person name="Gibon J."/>
            <person name="Kohler A."/>
            <person name="Lindquist E."/>
            <person name="Pereda V."/>
            <person name="Salamov A."/>
            <person name="Shapiro H.J."/>
            <person name="Wuyts J."/>
            <person name="Blaudez D."/>
            <person name="Buee M."/>
            <person name="Brokstein P."/>
            <person name="Canbaeck B."/>
            <person name="Cohen D."/>
            <person name="Courty P.E."/>
            <person name="Coutinho P.M."/>
            <person name="Delaruelle C."/>
            <person name="Detter J.C."/>
            <person name="Deveau A."/>
            <person name="DiFazio S."/>
            <person name="Duplessis S."/>
            <person name="Fraissinet-Tachet L."/>
            <person name="Lucic E."/>
            <person name="Frey-Klett P."/>
            <person name="Fourrey C."/>
            <person name="Feussner I."/>
            <person name="Gay G."/>
            <person name="Grimwood J."/>
            <person name="Hoegger P.J."/>
            <person name="Jain P."/>
            <person name="Kilaru S."/>
            <person name="Labbe J."/>
            <person name="Lin Y.C."/>
            <person name="Legue V."/>
            <person name="Le Tacon F."/>
            <person name="Marmeisse R."/>
            <person name="Melayah D."/>
            <person name="Montanini B."/>
            <person name="Muratet M."/>
            <person name="Nehls U."/>
            <person name="Niculita-Hirzel H."/>
            <person name="Oudot-Le Secq M.P."/>
            <person name="Peter M."/>
            <person name="Quesneville H."/>
            <person name="Rajashekar B."/>
            <person name="Reich M."/>
            <person name="Rouhier N."/>
            <person name="Schmutz J."/>
            <person name="Yin T."/>
            <person name="Chalot M."/>
            <person name="Henrissat B."/>
            <person name="Kuees U."/>
            <person name="Lucas S."/>
            <person name="Van de Peer Y."/>
            <person name="Podila G.K."/>
            <person name="Polle A."/>
            <person name="Pukkila P.J."/>
            <person name="Richardson P.M."/>
            <person name="Rouze P."/>
            <person name="Sanders I.R."/>
            <person name="Stajich J.E."/>
            <person name="Tunlid A."/>
            <person name="Tuskan G."/>
            <person name="Grigoriev I.V."/>
        </authorList>
    </citation>
    <scope>NUCLEOTIDE SEQUENCE [LARGE SCALE GENOMIC DNA]</scope>
    <source>
        <strain evidence="4">S238N-H82 / ATCC MYA-4686</strain>
    </source>
</reference>
<protein>
    <submittedName>
        <fullName evidence="3">Predicted protein</fullName>
    </submittedName>
</protein>
<feature type="region of interest" description="Disordered" evidence="1">
    <location>
        <begin position="200"/>
        <end position="272"/>
    </location>
</feature>
<feature type="compositionally biased region" description="Pro residues" evidence="1">
    <location>
        <begin position="241"/>
        <end position="252"/>
    </location>
</feature>
<dbReference type="GO" id="GO:0019901">
    <property type="term" value="F:protein kinase binding"/>
    <property type="evidence" value="ECO:0007669"/>
    <property type="project" value="InterPro"/>
</dbReference>
<dbReference type="KEGG" id="lbc:LACBIDRAFT_295299"/>
<organism evidence="4">
    <name type="scientific">Laccaria bicolor (strain S238N-H82 / ATCC MYA-4686)</name>
    <name type="common">Bicoloured deceiver</name>
    <name type="synonym">Laccaria laccata var. bicolor</name>
    <dbReference type="NCBI Taxonomy" id="486041"/>
    <lineage>
        <taxon>Eukaryota</taxon>
        <taxon>Fungi</taxon>
        <taxon>Dikarya</taxon>
        <taxon>Basidiomycota</taxon>
        <taxon>Agaricomycotina</taxon>
        <taxon>Agaricomycetes</taxon>
        <taxon>Agaricomycetidae</taxon>
        <taxon>Agaricales</taxon>
        <taxon>Agaricineae</taxon>
        <taxon>Hydnangiaceae</taxon>
        <taxon>Laccaria</taxon>
    </lineage>
</organism>
<dbReference type="GO" id="GO:0016538">
    <property type="term" value="F:cyclin-dependent protein serine/threonine kinase regulator activity"/>
    <property type="evidence" value="ECO:0007669"/>
    <property type="project" value="TreeGrafter"/>
</dbReference>
<dbReference type="GO" id="GO:0000307">
    <property type="term" value="C:cyclin-dependent protein kinase holoenzyme complex"/>
    <property type="evidence" value="ECO:0007669"/>
    <property type="project" value="TreeGrafter"/>
</dbReference>
<name>B0DQ79_LACBS</name>
<proteinExistence type="predicted"/>
<dbReference type="EMBL" id="DS547125">
    <property type="protein sequence ID" value="EDR03246.1"/>
    <property type="molecule type" value="Genomic_DNA"/>
</dbReference>
<gene>
    <name evidence="3" type="ORF">LACBIDRAFT_295299</name>
</gene>
<sequence>MASSASSSTSSSSSSSSIHHASLVDPANHSPALLELIDIKVSRPVIEYVVDCVVETVDYAMGRPSSSKRGRSLMHRPEHAKFSTFVTNVITRAEITTPTILAALVYIDRARPHLHIALEEWALERVILGAIIVASKYLNDSTLKNVHWALCTGVFGKRDVGRIEREYLDVLNFELGVSEADLLSHYHSLMAVAVPPPHYHPRTSTFPPSPQRHHRRSSSIPELDPSSPHSSGSSDGSASPATPPTPITPPHVPATKSTQHALPTNKPSGKSFQTTTLDLLRAFPIPIPTHRSGSHPIRLSA</sequence>
<evidence type="ECO:0000313" key="3">
    <source>
        <dbReference type="EMBL" id="EDR03246.1"/>
    </source>
</evidence>
<keyword evidence="4" id="KW-1185">Reference proteome</keyword>
<dbReference type="OrthoDB" id="10250320at2759"/>
<dbReference type="STRING" id="486041.B0DQ79"/>
<dbReference type="RefSeq" id="XP_001886042.1">
    <property type="nucleotide sequence ID" value="XM_001886007.1"/>
</dbReference>
<dbReference type="PANTHER" id="PTHR15615">
    <property type="match status" value="1"/>
</dbReference>
<dbReference type="SUPFAM" id="SSF47954">
    <property type="entry name" value="Cyclin-like"/>
    <property type="match status" value="1"/>
</dbReference>
<dbReference type="Pfam" id="PF00134">
    <property type="entry name" value="Cyclin_N"/>
    <property type="match status" value="1"/>
</dbReference>
<feature type="domain" description="Cyclin N-terminal" evidence="2">
    <location>
        <begin position="80"/>
        <end position="175"/>
    </location>
</feature>
<dbReference type="InParanoid" id="B0DQ79"/>